<comment type="caution">
    <text evidence="1">The sequence shown here is derived from an EMBL/GenBank/DDBJ whole genome shotgun (WGS) entry which is preliminary data.</text>
</comment>
<dbReference type="AlphaFoldDB" id="A0A2T1NE11"/>
<gene>
    <name evidence="1" type="ORF">C7H52_04855</name>
</gene>
<dbReference type="InterPro" id="IPR025535">
    <property type="entry name" value="DUF4421"/>
</dbReference>
<keyword evidence="2" id="KW-1185">Reference proteome</keyword>
<dbReference type="EMBL" id="PXOQ01000007">
    <property type="protein sequence ID" value="PSG90616.1"/>
    <property type="molecule type" value="Genomic_DNA"/>
</dbReference>
<name>A0A2T1NE11_9FLAO</name>
<sequence>MVGGALKISSIFEMNKLIIAFIIGFTFLNLNAQSSDESRSDNITTFKNYLVFKTNISTQNESFSVFDGEEKYSIEALNAFKLQLAANYRFLGLSLSFSPLDKSSDFKSKFIETKIRFFIKKWIQSIEYRRVQGFYLENVSTDAIDQQFPHLKTTSYIGETSYVFNDDFSLKHLTDQNEWQHESAGSFIPAIRYGYNRISDYVFENKFVQNNYDIKLAPSYYYTWCLKNNWFIAPNVTPSIGLRFSKERFLDLEESDTFVTKGLNLGIQYGYTSERISTGAVFNFEANSINKSSNRNLEIDRNYVNLYFTYRFDAPRFLEDAVDGIYRKLGL</sequence>
<evidence type="ECO:0000313" key="1">
    <source>
        <dbReference type="EMBL" id="PSG90616.1"/>
    </source>
</evidence>
<accession>A0A2T1NE11</accession>
<dbReference type="Proteomes" id="UP000238426">
    <property type="component" value="Unassembled WGS sequence"/>
</dbReference>
<organism evidence="1 2">
    <name type="scientific">Aurantibacter aestuarii</name>
    <dbReference type="NCBI Taxonomy" id="1266046"/>
    <lineage>
        <taxon>Bacteria</taxon>
        <taxon>Pseudomonadati</taxon>
        <taxon>Bacteroidota</taxon>
        <taxon>Flavobacteriia</taxon>
        <taxon>Flavobacteriales</taxon>
        <taxon>Flavobacteriaceae</taxon>
        <taxon>Aurantibacter</taxon>
    </lineage>
</organism>
<evidence type="ECO:0008006" key="3">
    <source>
        <dbReference type="Google" id="ProtNLM"/>
    </source>
</evidence>
<reference evidence="1 2" key="1">
    <citation type="submission" date="2018-03" db="EMBL/GenBank/DDBJ databases">
        <title>Mesoflavibacter sp. HG37 and Mesoflavibacter sp. HG96 sp.nov., two marine bacteria isolated from seawater of Western Pacific Ocean.</title>
        <authorList>
            <person name="Cheng H."/>
            <person name="Wu Y.-H."/>
            <person name="Guo L.-L."/>
            <person name="Xu X.-W."/>
        </authorList>
    </citation>
    <scope>NUCLEOTIDE SEQUENCE [LARGE SCALE GENOMIC DNA]</scope>
    <source>
        <strain evidence="1 2">KCTC 32269</strain>
    </source>
</reference>
<evidence type="ECO:0000313" key="2">
    <source>
        <dbReference type="Proteomes" id="UP000238426"/>
    </source>
</evidence>
<proteinExistence type="predicted"/>
<dbReference type="Pfam" id="PF14391">
    <property type="entry name" value="DUF4421"/>
    <property type="match status" value="1"/>
</dbReference>
<protein>
    <recommendedName>
        <fullName evidence="3">DUF4421 domain-containing protein</fullName>
    </recommendedName>
</protein>